<dbReference type="InterPro" id="IPR015424">
    <property type="entry name" value="PyrdxlP-dep_Trfase"/>
</dbReference>
<dbReference type="InterPro" id="IPR015422">
    <property type="entry name" value="PyrdxlP-dep_Trfase_small"/>
</dbReference>
<evidence type="ECO:0000256" key="1">
    <source>
        <dbReference type="ARBA" id="ARBA00001933"/>
    </source>
</evidence>
<evidence type="ECO:0000313" key="6">
    <source>
        <dbReference type="EMBL" id="GAA0851836.1"/>
    </source>
</evidence>
<comment type="similarity">
    <text evidence="2 5">Belongs to the trans-sulfuration enzymes family.</text>
</comment>
<dbReference type="InterPro" id="IPR015421">
    <property type="entry name" value="PyrdxlP-dep_Trfase_major"/>
</dbReference>
<dbReference type="PIRSF" id="PIRSF001434">
    <property type="entry name" value="CGS"/>
    <property type="match status" value="1"/>
</dbReference>
<keyword evidence="3" id="KW-0808">Transferase</keyword>
<gene>
    <name evidence="6" type="ORF">GCM10009114_00180</name>
</gene>
<dbReference type="Gene3D" id="3.90.1150.10">
    <property type="entry name" value="Aspartate Aminotransferase, domain 1"/>
    <property type="match status" value="1"/>
</dbReference>
<accession>A0ABP3WMH9</accession>
<dbReference type="PANTHER" id="PTHR43797:SF2">
    <property type="entry name" value="HOMOCYSTEINE_CYSTEINE SYNTHASE"/>
    <property type="match status" value="1"/>
</dbReference>
<dbReference type="RefSeq" id="WP_343855514.1">
    <property type="nucleotide sequence ID" value="NZ_BAAAFD010000001.1"/>
</dbReference>
<evidence type="ECO:0000256" key="5">
    <source>
        <dbReference type="RuleBase" id="RU362118"/>
    </source>
</evidence>
<reference evidence="7" key="1">
    <citation type="journal article" date="2019" name="Int. J. Syst. Evol. Microbiol.">
        <title>The Global Catalogue of Microorganisms (GCM) 10K type strain sequencing project: providing services to taxonomists for standard genome sequencing and annotation.</title>
        <authorList>
            <consortium name="The Broad Institute Genomics Platform"/>
            <consortium name="The Broad Institute Genome Sequencing Center for Infectious Disease"/>
            <person name="Wu L."/>
            <person name="Ma J."/>
        </authorList>
    </citation>
    <scope>NUCLEOTIDE SEQUENCE [LARGE SCALE GENOMIC DNA]</scope>
    <source>
        <strain evidence="7">JCM 15896</strain>
    </source>
</reference>
<evidence type="ECO:0000313" key="7">
    <source>
        <dbReference type="Proteomes" id="UP001500359"/>
    </source>
</evidence>
<comment type="caution">
    <text evidence="6">The sequence shown here is derived from an EMBL/GenBank/DDBJ whole genome shotgun (WGS) entry which is preliminary data.</text>
</comment>
<evidence type="ECO:0000256" key="4">
    <source>
        <dbReference type="ARBA" id="ARBA00022898"/>
    </source>
</evidence>
<dbReference type="SUPFAM" id="SSF53383">
    <property type="entry name" value="PLP-dependent transferases"/>
    <property type="match status" value="1"/>
</dbReference>
<dbReference type="Proteomes" id="UP001500359">
    <property type="component" value="Unassembled WGS sequence"/>
</dbReference>
<proteinExistence type="inferred from homology"/>
<dbReference type="EMBL" id="BAAAFD010000001">
    <property type="protein sequence ID" value="GAA0851836.1"/>
    <property type="molecule type" value="Genomic_DNA"/>
</dbReference>
<evidence type="ECO:0000256" key="2">
    <source>
        <dbReference type="ARBA" id="ARBA00009077"/>
    </source>
</evidence>
<dbReference type="InterPro" id="IPR006235">
    <property type="entry name" value="OAc-hSer/O-AcSer_sulfhydrylase"/>
</dbReference>
<dbReference type="Gene3D" id="3.40.640.10">
    <property type="entry name" value="Type I PLP-dependent aspartate aminotransferase-like (Major domain)"/>
    <property type="match status" value="1"/>
</dbReference>
<name>A0ABP3WMH9_9ALTE</name>
<dbReference type="PANTHER" id="PTHR43797">
    <property type="entry name" value="HOMOCYSTEINE/CYSTEINE SYNTHASE"/>
    <property type="match status" value="1"/>
</dbReference>
<keyword evidence="7" id="KW-1185">Reference proteome</keyword>
<comment type="cofactor">
    <cofactor evidence="1 5">
        <name>pyridoxal 5'-phosphate</name>
        <dbReference type="ChEBI" id="CHEBI:597326"/>
    </cofactor>
</comment>
<sequence length="415" mass="45587">MKNKGFTTRLVHADRVLNHPQDGAIHSPTSNSVLFEYQDVNELVDVFQGKKLGHVYSRSSSSSNTALQNMLADMEGGIGAVTFSTGMAAISSTLFALLKQGDHIVVSQYLFGNTRSFITTLEDFGIQVSFVDVTNVNAVANEITSKTRIVFTETIANPATQVADLAAIGKLCAEKNVLFMVDNTMTPSYLFDAKKVYASMTVSSLTKYVAGHGSVLGGVLIDMGLYDWSKYPNIFELYQSGDPAQWGLTQVRKKGLRDMGATLPPESAHQISLGLETLALRMDRCCDNALRLATYLHGHDKVAKVYYPGLSEHPQHYIARELFKGNYGGIFSLDLTDDVDVHQFLNQLNTVITATHLGDTRTLALPVASTIFYECGAQERERMEIGDTMLRFSVGIEDIDDLVSDFEQAFKSVSS</sequence>
<evidence type="ECO:0000256" key="3">
    <source>
        <dbReference type="ARBA" id="ARBA00022679"/>
    </source>
</evidence>
<dbReference type="Pfam" id="PF01053">
    <property type="entry name" value="Cys_Met_Meta_PP"/>
    <property type="match status" value="1"/>
</dbReference>
<dbReference type="InterPro" id="IPR000277">
    <property type="entry name" value="Cys/Met-Metab_PyrdxlP-dep_enz"/>
</dbReference>
<organism evidence="6 7">
    <name type="scientific">Aliiglaciecola litoralis</name>
    <dbReference type="NCBI Taxonomy" id="582857"/>
    <lineage>
        <taxon>Bacteria</taxon>
        <taxon>Pseudomonadati</taxon>
        <taxon>Pseudomonadota</taxon>
        <taxon>Gammaproteobacteria</taxon>
        <taxon>Alteromonadales</taxon>
        <taxon>Alteromonadaceae</taxon>
        <taxon>Aliiglaciecola</taxon>
    </lineage>
</organism>
<keyword evidence="4 5" id="KW-0663">Pyridoxal phosphate</keyword>
<dbReference type="NCBIfam" id="NF004609">
    <property type="entry name" value="PRK05939.1"/>
    <property type="match status" value="1"/>
</dbReference>
<protein>
    <submittedName>
        <fullName evidence="6">Cystathionine gamma-synthase family protein</fullName>
    </submittedName>
</protein>